<dbReference type="GO" id="GO:0003700">
    <property type="term" value="F:DNA-binding transcription factor activity"/>
    <property type="evidence" value="ECO:0007669"/>
    <property type="project" value="InterPro"/>
</dbReference>
<evidence type="ECO:0000256" key="3">
    <source>
        <dbReference type="ARBA" id="ARBA00023125"/>
    </source>
</evidence>
<dbReference type="Gene3D" id="1.10.10.10">
    <property type="entry name" value="Winged helix-like DNA-binding domain superfamily/Winged helix DNA-binding domain"/>
    <property type="match status" value="1"/>
</dbReference>
<dbReference type="FunFam" id="1.10.10.10:FF:000001">
    <property type="entry name" value="LysR family transcriptional regulator"/>
    <property type="match status" value="1"/>
</dbReference>
<evidence type="ECO:0000259" key="6">
    <source>
        <dbReference type="PROSITE" id="PS50931"/>
    </source>
</evidence>
<gene>
    <name evidence="7" type="primary">gltC_3</name>
    <name evidence="7" type="ORF">MPEAHAMD_6369</name>
</gene>
<evidence type="ECO:0000256" key="5">
    <source>
        <dbReference type="ARBA" id="ARBA00023163"/>
    </source>
</evidence>
<evidence type="ECO:0000313" key="8">
    <source>
        <dbReference type="Proteomes" id="UP001055286"/>
    </source>
</evidence>
<dbReference type="RefSeq" id="WP_238193357.1">
    <property type="nucleotide sequence ID" value="NZ_BPQJ01000057.1"/>
</dbReference>
<keyword evidence="2" id="KW-0805">Transcription regulation</keyword>
<reference evidence="7" key="2">
    <citation type="submission" date="2021-08" db="EMBL/GenBank/DDBJ databases">
        <authorList>
            <person name="Tani A."/>
            <person name="Ola A."/>
            <person name="Ogura Y."/>
            <person name="Katsura K."/>
            <person name="Hayashi T."/>
        </authorList>
    </citation>
    <scope>NUCLEOTIDE SEQUENCE</scope>
    <source>
        <strain evidence="7">JCM 32048</strain>
    </source>
</reference>
<evidence type="ECO:0000256" key="1">
    <source>
        <dbReference type="ARBA" id="ARBA00009437"/>
    </source>
</evidence>
<dbReference type="AlphaFoldDB" id="A0AA37M8E3"/>
<dbReference type="PANTHER" id="PTHR30293">
    <property type="entry name" value="TRANSCRIPTIONAL REGULATORY PROTEIN NAC-RELATED"/>
    <property type="match status" value="1"/>
</dbReference>
<evidence type="ECO:0000256" key="4">
    <source>
        <dbReference type="ARBA" id="ARBA00023159"/>
    </source>
</evidence>
<dbReference type="InterPro" id="IPR036390">
    <property type="entry name" value="WH_DNA-bd_sf"/>
</dbReference>
<dbReference type="SUPFAM" id="SSF46785">
    <property type="entry name" value="Winged helix' DNA-binding domain"/>
    <property type="match status" value="1"/>
</dbReference>
<proteinExistence type="inferred from homology"/>
<dbReference type="PRINTS" id="PR00039">
    <property type="entry name" value="HTHLYSR"/>
</dbReference>
<keyword evidence="4" id="KW-0010">Activator</keyword>
<dbReference type="GO" id="GO:2000142">
    <property type="term" value="P:regulation of DNA-templated transcription initiation"/>
    <property type="evidence" value="ECO:0007669"/>
    <property type="project" value="TreeGrafter"/>
</dbReference>
<dbReference type="EMBL" id="BPQJ01000057">
    <property type="protein sequence ID" value="GJD66172.1"/>
    <property type="molecule type" value="Genomic_DNA"/>
</dbReference>
<dbReference type="Pfam" id="PF03466">
    <property type="entry name" value="LysR_substrate"/>
    <property type="match status" value="1"/>
</dbReference>
<dbReference type="SUPFAM" id="SSF53850">
    <property type="entry name" value="Periplasmic binding protein-like II"/>
    <property type="match status" value="1"/>
</dbReference>
<evidence type="ECO:0000313" key="7">
    <source>
        <dbReference type="EMBL" id="GJD66172.1"/>
    </source>
</evidence>
<keyword evidence="3" id="KW-0238">DNA-binding</keyword>
<dbReference type="CDD" id="cd08433">
    <property type="entry name" value="PBP2_Nac"/>
    <property type="match status" value="1"/>
</dbReference>
<feature type="domain" description="HTH lysR-type" evidence="6">
    <location>
        <begin position="1"/>
        <end position="58"/>
    </location>
</feature>
<protein>
    <submittedName>
        <fullName evidence="7">HTH-type transcriptional regulator GltC</fullName>
    </submittedName>
</protein>
<comment type="caution">
    <text evidence="7">The sequence shown here is derived from an EMBL/GenBank/DDBJ whole genome shotgun (WGS) entry which is preliminary data.</text>
</comment>
<dbReference type="Gene3D" id="3.40.190.290">
    <property type="match status" value="1"/>
</dbReference>
<organism evidence="7 8">
    <name type="scientific">Methylobacterium frigidaeris</name>
    <dbReference type="NCBI Taxonomy" id="2038277"/>
    <lineage>
        <taxon>Bacteria</taxon>
        <taxon>Pseudomonadati</taxon>
        <taxon>Pseudomonadota</taxon>
        <taxon>Alphaproteobacteria</taxon>
        <taxon>Hyphomicrobiales</taxon>
        <taxon>Methylobacteriaceae</taxon>
        <taxon>Methylobacterium</taxon>
    </lineage>
</organism>
<keyword evidence="8" id="KW-1185">Reference proteome</keyword>
<dbReference type="GO" id="GO:0003677">
    <property type="term" value="F:DNA binding"/>
    <property type="evidence" value="ECO:0007669"/>
    <property type="project" value="UniProtKB-KW"/>
</dbReference>
<evidence type="ECO:0000256" key="2">
    <source>
        <dbReference type="ARBA" id="ARBA00023015"/>
    </source>
</evidence>
<dbReference type="InterPro" id="IPR000847">
    <property type="entry name" value="LysR_HTH_N"/>
</dbReference>
<accession>A0AA37M8E3</accession>
<dbReference type="PROSITE" id="PS50931">
    <property type="entry name" value="HTH_LYSR"/>
    <property type="match status" value="1"/>
</dbReference>
<dbReference type="InterPro" id="IPR005119">
    <property type="entry name" value="LysR_subst-bd"/>
</dbReference>
<sequence>MNFKRLQYFLKIVDIGSMTQAADVLHVAQPALSQQLATLEAETGQKLLVRTTRGVTPTEAGKVLYRHAQAIMRQCDQARVDMRAAGEGLSGAVSVGLAPGTAAAHLALPLLREMRARHPGIVPYLNETYGTTLSELVMNGRMDLAVLYGGTMEVHGLTFLPLLREPLYLVGPAGMTQRPDPVPLRDVGSLELYLPRPYNVVRKLVDGACAGIDLAPRVAAEIESADTLKAVIAAGLGATILPESMAREVTASAPSWRARIVEPAIEAPLALCQSDHLPLSEPAQAVRALLLELVHDWPRHLLAGGTTATRP</sequence>
<dbReference type="PANTHER" id="PTHR30293:SF0">
    <property type="entry name" value="NITROGEN ASSIMILATION REGULATORY PROTEIN NAC"/>
    <property type="match status" value="1"/>
</dbReference>
<name>A0AA37M8E3_9HYPH</name>
<dbReference type="Proteomes" id="UP001055286">
    <property type="component" value="Unassembled WGS sequence"/>
</dbReference>
<reference evidence="7" key="1">
    <citation type="journal article" date="2016" name="Front. Microbiol.">
        <title>Genome Sequence of the Piezophilic, Mesophilic Sulfate-Reducing Bacterium Desulfovibrio indicus J2T.</title>
        <authorList>
            <person name="Cao J."/>
            <person name="Maignien L."/>
            <person name="Shao Z."/>
            <person name="Alain K."/>
            <person name="Jebbar M."/>
        </authorList>
    </citation>
    <scope>NUCLEOTIDE SEQUENCE</scope>
    <source>
        <strain evidence="7">JCM 32048</strain>
    </source>
</reference>
<keyword evidence="5" id="KW-0804">Transcription</keyword>
<dbReference type="Pfam" id="PF00126">
    <property type="entry name" value="HTH_1"/>
    <property type="match status" value="1"/>
</dbReference>
<dbReference type="NCBIfam" id="NF008410">
    <property type="entry name" value="PRK11233.1"/>
    <property type="match status" value="1"/>
</dbReference>
<comment type="similarity">
    <text evidence="1">Belongs to the LysR transcriptional regulatory family.</text>
</comment>
<dbReference type="InterPro" id="IPR036388">
    <property type="entry name" value="WH-like_DNA-bd_sf"/>
</dbReference>